<gene>
    <name evidence="3" type="ORF">B0T22DRAFT_82542</name>
</gene>
<dbReference type="PANTHER" id="PTHR39466:SF1">
    <property type="entry name" value="RGS DOMAIN-CONTAINING PROTEIN"/>
    <property type="match status" value="1"/>
</dbReference>
<evidence type="ECO:0000256" key="2">
    <source>
        <dbReference type="SAM" id="Phobius"/>
    </source>
</evidence>
<reference evidence="3" key="2">
    <citation type="submission" date="2023-06" db="EMBL/GenBank/DDBJ databases">
        <authorList>
            <consortium name="Lawrence Berkeley National Laboratory"/>
            <person name="Haridas S."/>
            <person name="Hensen N."/>
            <person name="Bonometti L."/>
            <person name="Westerberg I."/>
            <person name="Brannstrom I.O."/>
            <person name="Guillou S."/>
            <person name="Cros-Aarteil S."/>
            <person name="Calhoun S."/>
            <person name="Kuo A."/>
            <person name="Mondo S."/>
            <person name="Pangilinan J."/>
            <person name="Riley R."/>
            <person name="Labutti K."/>
            <person name="Andreopoulos B."/>
            <person name="Lipzen A."/>
            <person name="Chen C."/>
            <person name="Yanf M."/>
            <person name="Daum C."/>
            <person name="Ng V."/>
            <person name="Clum A."/>
            <person name="Steindorff A."/>
            <person name="Ohm R."/>
            <person name="Martin F."/>
            <person name="Silar P."/>
            <person name="Natvig D."/>
            <person name="Lalanne C."/>
            <person name="Gautier V."/>
            <person name="Ament-Velasquez S.L."/>
            <person name="Kruys A."/>
            <person name="Hutchinson M.I."/>
            <person name="Powell A.J."/>
            <person name="Barry K."/>
            <person name="Miller A.N."/>
            <person name="Grigoriev I.V."/>
            <person name="Debuchy R."/>
            <person name="Gladieux P."/>
            <person name="Thoren M.H."/>
            <person name="Johannesson H."/>
        </authorList>
    </citation>
    <scope>NUCLEOTIDE SEQUENCE</scope>
    <source>
        <strain evidence="3">CBS 314.62</strain>
    </source>
</reference>
<evidence type="ECO:0008006" key="5">
    <source>
        <dbReference type="Google" id="ProtNLM"/>
    </source>
</evidence>
<name>A0AAE0XJZ2_9PEZI</name>
<protein>
    <recommendedName>
        <fullName evidence="5">RGS domain-containing protein</fullName>
    </recommendedName>
</protein>
<dbReference type="Gene3D" id="1.10.167.10">
    <property type="entry name" value="Regulator of G-protein Signalling 4, domain 2"/>
    <property type="match status" value="1"/>
</dbReference>
<sequence>MGLLPLNYRRPPYVEKTRSSSEGAKSQASINSGSDNADKPTRSLKSARSANALGIPPALSFDKIIEGGTCPPCTTRDFMNYLVYVERSAENLQFYLWHRGYVKRFEQASTRDLALASEWTRTMEDEAAMRIQKDHAENLRRDPKSSMVAEVFQGTDFEKGSQIRMGSFSDSNPFSTPPATPGEHEDLSDFVGSNATSYRIQVNEAFSSAGLKAPFTIQPFRKEIERVIATYIMDGAPRQLNISDREQKAVLQALAYTTHPSAFRTISTLVESELRRQGHPNFIRWSICNGNSARVLFARVLGVGLVASGLGAALVITLSRAGRGYRALAAIVFVLGIATLIAGYKGMCVVLHGMHHRHVRPWELFMADEEGVDEAKKSLDSFGSSNSYEEEPWVIRYKRRNIIRKIFDREVWIQEPALRQIQDTIFVQSVLCAVVGAGILTGVFMAVPGGNFF</sequence>
<feature type="region of interest" description="Disordered" evidence="1">
    <location>
        <begin position="166"/>
        <end position="187"/>
    </location>
</feature>
<evidence type="ECO:0000256" key="1">
    <source>
        <dbReference type="SAM" id="MobiDB-lite"/>
    </source>
</evidence>
<evidence type="ECO:0000313" key="3">
    <source>
        <dbReference type="EMBL" id="KAK3694818.1"/>
    </source>
</evidence>
<feature type="transmembrane region" description="Helical" evidence="2">
    <location>
        <begin position="296"/>
        <end position="318"/>
    </location>
</feature>
<keyword evidence="2" id="KW-1133">Transmembrane helix</keyword>
<organism evidence="3 4">
    <name type="scientific">Podospora appendiculata</name>
    <dbReference type="NCBI Taxonomy" id="314037"/>
    <lineage>
        <taxon>Eukaryota</taxon>
        <taxon>Fungi</taxon>
        <taxon>Dikarya</taxon>
        <taxon>Ascomycota</taxon>
        <taxon>Pezizomycotina</taxon>
        <taxon>Sordariomycetes</taxon>
        <taxon>Sordariomycetidae</taxon>
        <taxon>Sordariales</taxon>
        <taxon>Podosporaceae</taxon>
        <taxon>Podospora</taxon>
    </lineage>
</organism>
<dbReference type="EMBL" id="JAULSO010000001">
    <property type="protein sequence ID" value="KAK3694818.1"/>
    <property type="molecule type" value="Genomic_DNA"/>
</dbReference>
<feature type="region of interest" description="Disordered" evidence="1">
    <location>
        <begin position="1"/>
        <end position="49"/>
    </location>
</feature>
<keyword evidence="4" id="KW-1185">Reference proteome</keyword>
<dbReference type="AlphaFoldDB" id="A0AAE0XJZ2"/>
<reference evidence="3" key="1">
    <citation type="journal article" date="2023" name="Mol. Phylogenet. Evol.">
        <title>Genome-scale phylogeny and comparative genomics of the fungal order Sordariales.</title>
        <authorList>
            <person name="Hensen N."/>
            <person name="Bonometti L."/>
            <person name="Westerberg I."/>
            <person name="Brannstrom I.O."/>
            <person name="Guillou S."/>
            <person name="Cros-Aarteil S."/>
            <person name="Calhoun S."/>
            <person name="Haridas S."/>
            <person name="Kuo A."/>
            <person name="Mondo S."/>
            <person name="Pangilinan J."/>
            <person name="Riley R."/>
            <person name="LaButti K."/>
            <person name="Andreopoulos B."/>
            <person name="Lipzen A."/>
            <person name="Chen C."/>
            <person name="Yan M."/>
            <person name="Daum C."/>
            <person name="Ng V."/>
            <person name="Clum A."/>
            <person name="Steindorff A."/>
            <person name="Ohm R.A."/>
            <person name="Martin F."/>
            <person name="Silar P."/>
            <person name="Natvig D.O."/>
            <person name="Lalanne C."/>
            <person name="Gautier V."/>
            <person name="Ament-Velasquez S.L."/>
            <person name="Kruys A."/>
            <person name="Hutchinson M.I."/>
            <person name="Powell A.J."/>
            <person name="Barry K."/>
            <person name="Miller A.N."/>
            <person name="Grigoriev I.V."/>
            <person name="Debuchy R."/>
            <person name="Gladieux P."/>
            <person name="Hiltunen Thoren M."/>
            <person name="Johannesson H."/>
        </authorList>
    </citation>
    <scope>NUCLEOTIDE SEQUENCE</scope>
    <source>
        <strain evidence="3">CBS 314.62</strain>
    </source>
</reference>
<feature type="compositionally biased region" description="Polar residues" evidence="1">
    <location>
        <begin position="20"/>
        <end position="35"/>
    </location>
</feature>
<dbReference type="InterPro" id="IPR036305">
    <property type="entry name" value="RGS_sf"/>
</dbReference>
<comment type="caution">
    <text evidence="3">The sequence shown here is derived from an EMBL/GenBank/DDBJ whole genome shotgun (WGS) entry which is preliminary data.</text>
</comment>
<keyword evidence="2" id="KW-0472">Membrane</keyword>
<dbReference type="InterPro" id="IPR044926">
    <property type="entry name" value="RGS_subdomain_2"/>
</dbReference>
<proteinExistence type="predicted"/>
<accession>A0AAE0XJZ2</accession>
<dbReference type="SUPFAM" id="SSF48097">
    <property type="entry name" value="Regulator of G-protein signaling, RGS"/>
    <property type="match status" value="1"/>
</dbReference>
<feature type="transmembrane region" description="Helical" evidence="2">
    <location>
        <begin position="425"/>
        <end position="447"/>
    </location>
</feature>
<evidence type="ECO:0000313" key="4">
    <source>
        <dbReference type="Proteomes" id="UP001270362"/>
    </source>
</evidence>
<dbReference type="PANTHER" id="PTHR39466">
    <property type="entry name" value="RGS DOMAIN-CONTAINING PROTEIN"/>
    <property type="match status" value="1"/>
</dbReference>
<dbReference type="Proteomes" id="UP001270362">
    <property type="component" value="Unassembled WGS sequence"/>
</dbReference>
<feature type="transmembrane region" description="Helical" evidence="2">
    <location>
        <begin position="325"/>
        <end position="344"/>
    </location>
</feature>
<keyword evidence="2" id="KW-0812">Transmembrane</keyword>